<feature type="domain" description="MADF" evidence="2">
    <location>
        <begin position="10"/>
        <end position="112"/>
    </location>
</feature>
<keyword evidence="4" id="KW-1185">Reference proteome</keyword>
<dbReference type="Pfam" id="PF10545">
    <property type="entry name" value="MADF_DNA_bdg"/>
    <property type="match status" value="1"/>
</dbReference>
<comment type="caution">
    <text evidence="3">The sequence shown here is derived from an EMBL/GenBank/DDBJ whole genome shotgun (WGS) entry which is preliminary data.</text>
</comment>
<dbReference type="AlphaFoldDB" id="A0AAN7PJ14"/>
<dbReference type="InterPro" id="IPR006578">
    <property type="entry name" value="MADF-dom"/>
</dbReference>
<proteinExistence type="predicted"/>
<feature type="region of interest" description="Disordered" evidence="1">
    <location>
        <begin position="157"/>
        <end position="178"/>
    </location>
</feature>
<gene>
    <name evidence="3" type="ORF">RN001_004890</name>
</gene>
<dbReference type="SMART" id="SM00595">
    <property type="entry name" value="MADF"/>
    <property type="match status" value="1"/>
</dbReference>
<feature type="compositionally biased region" description="Low complexity" evidence="1">
    <location>
        <begin position="159"/>
        <end position="172"/>
    </location>
</feature>
<sequence>MSWSKEQCQILLQEYQKYPCLFAIKSPLYKNKHARQEALHRIEAVVKEVRPSVTIHDIKFKFNGLKTNFMVEYKKWNGSRRSGAGNEDGTDAVYTPTIWYFKSMFFLLEHCQVRMATDSLTEQVETVEESQETECSEYLVGEDGVLEDVNNTPEYIDTPSVSPAASCSSPRQQKQKKRKIQNDVVEANLIREASNTLATINRSMSVTNYVNDEDEALAKYIITKLRKISREDVRMDVEQQILEFLHRGIKQCIDQ</sequence>
<dbReference type="Proteomes" id="UP001353858">
    <property type="component" value="Unassembled WGS sequence"/>
</dbReference>
<dbReference type="PROSITE" id="PS51029">
    <property type="entry name" value="MADF"/>
    <property type="match status" value="1"/>
</dbReference>
<dbReference type="PANTHER" id="PTHR21505">
    <property type="entry name" value="MADF DOMAIN-CONTAINING PROTEIN-RELATED"/>
    <property type="match status" value="1"/>
</dbReference>
<reference evidence="4" key="1">
    <citation type="submission" date="2023-01" db="EMBL/GenBank/DDBJ databases">
        <title>Key to firefly adult light organ development and bioluminescence: homeobox transcription factors regulate luciferase expression and transportation to peroxisome.</title>
        <authorList>
            <person name="Fu X."/>
        </authorList>
    </citation>
    <scope>NUCLEOTIDE SEQUENCE [LARGE SCALE GENOMIC DNA]</scope>
</reference>
<protein>
    <recommendedName>
        <fullName evidence="2">MADF domain-containing protein</fullName>
    </recommendedName>
</protein>
<accession>A0AAN7PJ14</accession>
<dbReference type="PANTHER" id="PTHR21505:SF12">
    <property type="entry name" value="MADF DOMAIN-CONTAINING PROTEIN-RELATED"/>
    <property type="match status" value="1"/>
</dbReference>
<dbReference type="EMBL" id="JARPUR010000002">
    <property type="protein sequence ID" value="KAK4881571.1"/>
    <property type="molecule type" value="Genomic_DNA"/>
</dbReference>
<name>A0AAN7PJ14_9COLE</name>
<evidence type="ECO:0000256" key="1">
    <source>
        <dbReference type="SAM" id="MobiDB-lite"/>
    </source>
</evidence>
<evidence type="ECO:0000259" key="2">
    <source>
        <dbReference type="PROSITE" id="PS51029"/>
    </source>
</evidence>
<organism evidence="3 4">
    <name type="scientific">Aquatica leii</name>
    <dbReference type="NCBI Taxonomy" id="1421715"/>
    <lineage>
        <taxon>Eukaryota</taxon>
        <taxon>Metazoa</taxon>
        <taxon>Ecdysozoa</taxon>
        <taxon>Arthropoda</taxon>
        <taxon>Hexapoda</taxon>
        <taxon>Insecta</taxon>
        <taxon>Pterygota</taxon>
        <taxon>Neoptera</taxon>
        <taxon>Endopterygota</taxon>
        <taxon>Coleoptera</taxon>
        <taxon>Polyphaga</taxon>
        <taxon>Elateriformia</taxon>
        <taxon>Elateroidea</taxon>
        <taxon>Lampyridae</taxon>
        <taxon>Luciolinae</taxon>
        <taxon>Aquatica</taxon>
    </lineage>
</organism>
<evidence type="ECO:0000313" key="3">
    <source>
        <dbReference type="EMBL" id="KAK4881571.1"/>
    </source>
</evidence>
<evidence type="ECO:0000313" key="4">
    <source>
        <dbReference type="Proteomes" id="UP001353858"/>
    </source>
</evidence>